<dbReference type="InterPro" id="IPR027417">
    <property type="entry name" value="P-loop_NTPase"/>
</dbReference>
<evidence type="ECO:0008006" key="5">
    <source>
        <dbReference type="Google" id="ProtNLM"/>
    </source>
</evidence>
<dbReference type="GO" id="GO:0005524">
    <property type="term" value="F:ATP binding"/>
    <property type="evidence" value="ECO:0007669"/>
    <property type="project" value="InterPro"/>
</dbReference>
<dbReference type="KEGG" id="tlt:OCC_01239"/>
<dbReference type="SUPFAM" id="SSF52980">
    <property type="entry name" value="Restriction endonuclease-like"/>
    <property type="match status" value="1"/>
</dbReference>
<dbReference type="AlphaFoldDB" id="H3ZLP9"/>
<organism evidence="3 4">
    <name type="scientific">Thermococcus litoralis (strain ATCC 51850 / DSM 5473 / JCM 8560 / NS-C)</name>
    <dbReference type="NCBI Taxonomy" id="523849"/>
    <lineage>
        <taxon>Archaea</taxon>
        <taxon>Methanobacteriati</taxon>
        <taxon>Methanobacteriota</taxon>
        <taxon>Thermococci</taxon>
        <taxon>Thermococcales</taxon>
        <taxon>Thermococcaceae</taxon>
        <taxon>Thermococcus</taxon>
    </lineage>
</organism>
<feature type="domain" description="ATPase" evidence="1">
    <location>
        <begin position="3"/>
        <end position="206"/>
    </location>
</feature>
<sequence>MKFYDREKELEALEKSFNLTKRRSSLVIITGRRRIGKTRLVREFFSRKNIPHLDFFVSVKEESLLLEDFQEEISEKLGYSPKFENFEDFLSFLFKTQDKIPIFFDEFQNFLKINPSIIHDLQKFWDKYKEEKRFFIVLSGSYIGMMKKVFLLRKSPLYGRSDLYIDLKPLKPNVVFQMLDGLGIKDFEEKIKFYGVFGGVPKYYEYLELFNEKTFFSFLKEMLRFSSILQSEGEALLIEEFGRAHKIYFSILEAIANSRNTLVEIANAISQKPTTITKYLKALEEYFNLISREKPLLEKKSKKSRYIINDYFLNFWFTFIRKNQNLVETENYDALIRKIENGFPNYFGRIFERVVRDILVELNQRGVLEFDEIGPQWGKSRKGSYEIDLVATKGNKALFIEVKWRDDVNGKKVLEDLMEKAELTKWKGEKEFLIIAKSLKKRAPDATCWDLKDLERLMTN</sequence>
<evidence type="ECO:0000259" key="2">
    <source>
        <dbReference type="Pfam" id="PF03008"/>
    </source>
</evidence>
<dbReference type="SUPFAM" id="SSF52540">
    <property type="entry name" value="P-loop containing nucleoside triphosphate hydrolases"/>
    <property type="match status" value="1"/>
</dbReference>
<dbReference type="Pfam" id="PF03008">
    <property type="entry name" value="DUF234"/>
    <property type="match status" value="1"/>
</dbReference>
<evidence type="ECO:0000313" key="4">
    <source>
        <dbReference type="Proteomes" id="UP000015502"/>
    </source>
</evidence>
<keyword evidence="4" id="KW-1185">Reference proteome</keyword>
<accession>H3ZLP9</accession>
<dbReference type="PaxDb" id="523849-OCC_01239"/>
<reference evidence="3 4" key="1">
    <citation type="journal article" date="2012" name="J. Bacteriol.">
        <title>Genome sequence of the model hyperthermophilic archaeon Thermococcus litoralis NS-C.</title>
        <authorList>
            <person name="Gardner A.F."/>
            <person name="Kumar S."/>
            <person name="Perler F.B."/>
        </authorList>
    </citation>
    <scope>NUCLEOTIDE SEQUENCE [LARGE SCALE GENOMIC DNA]</scope>
    <source>
        <strain evidence="4">ATCC 51850 / DSM 5473 / JCM 8560 / NS-C</strain>
    </source>
</reference>
<protein>
    <recommendedName>
        <fullName evidence="5">ATP-binding protein</fullName>
    </recommendedName>
</protein>
<dbReference type="OrthoDB" id="132045at2157"/>
<name>H3ZLP9_THELN</name>
<proteinExistence type="predicted"/>
<evidence type="ECO:0000259" key="1">
    <source>
        <dbReference type="Pfam" id="PF01637"/>
    </source>
</evidence>
<dbReference type="InterPro" id="IPR036390">
    <property type="entry name" value="WH_DNA-bd_sf"/>
</dbReference>
<dbReference type="Pfam" id="PF01637">
    <property type="entry name" value="ATPase_2"/>
    <property type="match status" value="1"/>
</dbReference>
<dbReference type="Gene3D" id="3.40.50.300">
    <property type="entry name" value="P-loop containing nucleotide triphosphate hydrolases"/>
    <property type="match status" value="1"/>
</dbReference>
<dbReference type="EMBL" id="CP006670">
    <property type="protein sequence ID" value="EHR79111.1"/>
    <property type="molecule type" value="Genomic_DNA"/>
</dbReference>
<feature type="domain" description="DUF234" evidence="2">
    <location>
        <begin position="316"/>
        <end position="409"/>
    </location>
</feature>
<dbReference type="PANTHER" id="PTHR34704">
    <property type="entry name" value="ATPASE"/>
    <property type="match status" value="1"/>
</dbReference>
<dbReference type="Proteomes" id="UP000015502">
    <property type="component" value="Chromosome"/>
</dbReference>
<dbReference type="PANTHER" id="PTHR34704:SF2">
    <property type="entry name" value="ATPASE"/>
    <property type="match status" value="1"/>
</dbReference>
<dbReference type="GeneID" id="16549391"/>
<dbReference type="InterPro" id="IPR011335">
    <property type="entry name" value="Restrct_endonuc-II-like"/>
</dbReference>
<dbReference type="InterPro" id="IPR004256">
    <property type="entry name" value="DUF234"/>
</dbReference>
<gene>
    <name evidence="3" type="ORF">OCC_01239</name>
</gene>
<dbReference type="SUPFAM" id="SSF46785">
    <property type="entry name" value="Winged helix' DNA-binding domain"/>
    <property type="match status" value="1"/>
</dbReference>
<dbReference type="HOGENOM" id="CLU_041137_3_0_2"/>
<dbReference type="InterPro" id="IPR011579">
    <property type="entry name" value="ATPase_dom"/>
</dbReference>
<dbReference type="RefSeq" id="WP_004067364.1">
    <property type="nucleotide sequence ID" value="NC_022084.1"/>
</dbReference>
<evidence type="ECO:0000313" key="3">
    <source>
        <dbReference type="EMBL" id="EHR79111.1"/>
    </source>
</evidence>
<dbReference type="STRING" id="523849.OCC_01239"/>